<evidence type="ECO:0000256" key="5">
    <source>
        <dbReference type="ARBA" id="ARBA00022898"/>
    </source>
</evidence>
<dbReference type="InterPro" id="IPR005814">
    <property type="entry name" value="Aminotrans_3"/>
</dbReference>
<proteinExistence type="inferred from homology"/>
<dbReference type="Gene3D" id="3.40.640.10">
    <property type="entry name" value="Type I PLP-dependent aspartate aminotransferase-like (Major domain)"/>
    <property type="match status" value="1"/>
</dbReference>
<dbReference type="PANTHER" id="PTHR42684:SF3">
    <property type="entry name" value="ADENOSYLMETHIONINE-8-AMINO-7-OXONONANOATE AMINOTRANSFERASE"/>
    <property type="match status" value="1"/>
</dbReference>
<dbReference type="GO" id="GO:0009102">
    <property type="term" value="P:biotin biosynthetic process"/>
    <property type="evidence" value="ECO:0007669"/>
    <property type="project" value="TreeGrafter"/>
</dbReference>
<evidence type="ECO:0000313" key="8">
    <source>
        <dbReference type="Proteomes" id="UP000646478"/>
    </source>
</evidence>
<comment type="caution">
    <text evidence="7">The sequence shown here is derived from an EMBL/GenBank/DDBJ whole genome shotgun (WGS) entry which is preliminary data.</text>
</comment>
<dbReference type="Pfam" id="PF00202">
    <property type="entry name" value="Aminotran_3"/>
    <property type="match status" value="1"/>
</dbReference>
<dbReference type="PIRSF" id="PIRSF000521">
    <property type="entry name" value="Transaminase_4ab_Lys_Orn"/>
    <property type="match status" value="1"/>
</dbReference>
<dbReference type="GO" id="GO:0004015">
    <property type="term" value="F:adenosylmethionine-8-amino-7-oxononanoate transaminase activity"/>
    <property type="evidence" value="ECO:0007669"/>
    <property type="project" value="TreeGrafter"/>
</dbReference>
<dbReference type="InterPro" id="IPR015421">
    <property type="entry name" value="PyrdxlP-dep_Trfase_major"/>
</dbReference>
<dbReference type="InterPro" id="IPR049704">
    <property type="entry name" value="Aminotrans_3_PPA_site"/>
</dbReference>
<evidence type="ECO:0000256" key="1">
    <source>
        <dbReference type="ARBA" id="ARBA00001933"/>
    </source>
</evidence>
<keyword evidence="3 7" id="KW-0032">Aminotransferase</keyword>
<comment type="cofactor">
    <cofactor evidence="1">
        <name>pyridoxal 5'-phosphate</name>
        <dbReference type="ChEBI" id="CHEBI:597326"/>
    </cofactor>
</comment>
<dbReference type="InterPro" id="IPR015422">
    <property type="entry name" value="PyrdxlP-dep_Trfase_small"/>
</dbReference>
<accession>A0A916SIY8</accession>
<dbReference type="NCBIfam" id="NF005682">
    <property type="entry name" value="PRK07480.1"/>
    <property type="match status" value="1"/>
</dbReference>
<dbReference type="Proteomes" id="UP000646478">
    <property type="component" value="Unassembled WGS sequence"/>
</dbReference>
<evidence type="ECO:0000256" key="6">
    <source>
        <dbReference type="RuleBase" id="RU003560"/>
    </source>
</evidence>
<evidence type="ECO:0000256" key="3">
    <source>
        <dbReference type="ARBA" id="ARBA00022576"/>
    </source>
</evidence>
<dbReference type="GO" id="GO:0030170">
    <property type="term" value="F:pyridoxal phosphate binding"/>
    <property type="evidence" value="ECO:0007669"/>
    <property type="project" value="InterPro"/>
</dbReference>
<keyword evidence="4" id="KW-0808">Transferase</keyword>
<dbReference type="InterPro" id="IPR015424">
    <property type="entry name" value="PyrdxlP-dep_Trfase"/>
</dbReference>
<sequence>MSHQPNSTEARDIAYQLHSYTNARKQEAEGSLVIERGEGIYVFDNNGKRYIEGMAGLWSVAVGFGEKRLVEAAARQMEKLPYYHTFTQKTHGPSVDLAEKLIAMAPVPMSKVYFTNSGSEANDTVVKIVRYRSNALGKPEKKKIISRMKGYHGVTLASASLTGLPNNHRAFDLPMPGILHTTCPHYRAGAVPGESELEFAQRCAKDLEDLILAEGPETIAAFIGEPVMGAGGVIVPPAGYWRGIQAVLRKYDILLIADEVICGFGRTGEMFGSTKYEIEPDIMTLSKQLSSSYLPISAVLINDRVYQPLADQSAEIGTFGHGFTASGHPVAAAVALENLAIIEERDLVGNARNLSPHFLARLRALESHPLVVEARGVGLIGALEVYHAAFADKPGALGLAINRAMHERGLIGRNVGDALAFCPPLIITEEQIDQMFGIAEAALKAVSAAVENGGAG</sequence>
<evidence type="ECO:0000313" key="7">
    <source>
        <dbReference type="EMBL" id="GGB02337.1"/>
    </source>
</evidence>
<keyword evidence="5 6" id="KW-0663">Pyridoxal phosphate</keyword>
<keyword evidence="8" id="KW-1185">Reference proteome</keyword>
<reference evidence="7" key="2">
    <citation type="submission" date="2020-09" db="EMBL/GenBank/DDBJ databases">
        <authorList>
            <person name="Sun Q."/>
            <person name="Zhou Y."/>
        </authorList>
    </citation>
    <scope>NUCLEOTIDE SEQUENCE</scope>
    <source>
        <strain evidence="7">CGMCC 1.15082</strain>
    </source>
</reference>
<dbReference type="CDD" id="cd00610">
    <property type="entry name" value="OAT_like"/>
    <property type="match status" value="1"/>
</dbReference>
<gene>
    <name evidence="7" type="ORF">GCM10011491_33060</name>
</gene>
<dbReference type="NCBIfam" id="NF004767">
    <property type="entry name" value="PRK06105.1"/>
    <property type="match status" value="1"/>
</dbReference>
<evidence type="ECO:0000256" key="4">
    <source>
        <dbReference type="ARBA" id="ARBA00022679"/>
    </source>
</evidence>
<dbReference type="PROSITE" id="PS00600">
    <property type="entry name" value="AA_TRANSFER_CLASS_3"/>
    <property type="match status" value="1"/>
</dbReference>
<dbReference type="SUPFAM" id="SSF53383">
    <property type="entry name" value="PLP-dependent transferases"/>
    <property type="match status" value="1"/>
</dbReference>
<organism evidence="7 8">
    <name type="scientific">Brucella endophytica</name>
    <dbReference type="NCBI Taxonomy" id="1963359"/>
    <lineage>
        <taxon>Bacteria</taxon>
        <taxon>Pseudomonadati</taxon>
        <taxon>Pseudomonadota</taxon>
        <taxon>Alphaproteobacteria</taxon>
        <taxon>Hyphomicrobiales</taxon>
        <taxon>Brucellaceae</taxon>
        <taxon>Brucella/Ochrobactrum group</taxon>
        <taxon>Brucella</taxon>
    </lineage>
</organism>
<dbReference type="GO" id="GO:0009448">
    <property type="term" value="P:gamma-aminobutyric acid metabolic process"/>
    <property type="evidence" value="ECO:0007669"/>
    <property type="project" value="TreeGrafter"/>
</dbReference>
<comment type="similarity">
    <text evidence="2 6">Belongs to the class-III pyridoxal-phosphate-dependent aminotransferase family.</text>
</comment>
<dbReference type="RefSeq" id="WP_188825301.1">
    <property type="nucleotide sequence ID" value="NZ_BMHH01000015.1"/>
</dbReference>
<dbReference type="AlphaFoldDB" id="A0A916SIY8"/>
<evidence type="ECO:0000256" key="2">
    <source>
        <dbReference type="ARBA" id="ARBA00008954"/>
    </source>
</evidence>
<reference evidence="7" key="1">
    <citation type="journal article" date="2014" name="Int. J. Syst. Evol. Microbiol.">
        <title>Complete genome sequence of Corynebacterium casei LMG S-19264T (=DSM 44701T), isolated from a smear-ripened cheese.</title>
        <authorList>
            <consortium name="US DOE Joint Genome Institute (JGI-PGF)"/>
            <person name="Walter F."/>
            <person name="Albersmeier A."/>
            <person name="Kalinowski J."/>
            <person name="Ruckert C."/>
        </authorList>
    </citation>
    <scope>NUCLEOTIDE SEQUENCE</scope>
    <source>
        <strain evidence="7">CGMCC 1.15082</strain>
    </source>
</reference>
<dbReference type="EMBL" id="BMHH01000015">
    <property type="protein sequence ID" value="GGB02337.1"/>
    <property type="molecule type" value="Genomic_DNA"/>
</dbReference>
<protein>
    <submittedName>
        <fullName evidence="7">Aspartate aminotransferase family protein</fullName>
    </submittedName>
</protein>
<dbReference type="PANTHER" id="PTHR42684">
    <property type="entry name" value="ADENOSYLMETHIONINE-8-AMINO-7-OXONONANOATE AMINOTRANSFERASE"/>
    <property type="match status" value="1"/>
</dbReference>
<dbReference type="Gene3D" id="3.90.1150.10">
    <property type="entry name" value="Aspartate Aminotransferase, domain 1"/>
    <property type="match status" value="1"/>
</dbReference>
<dbReference type="FunFam" id="3.40.640.10:FF:000014">
    <property type="entry name" value="Adenosylmethionine-8-amino-7-oxononanoate aminotransferase, probable"/>
    <property type="match status" value="1"/>
</dbReference>
<name>A0A916SIY8_9HYPH</name>